<evidence type="ECO:0000256" key="2">
    <source>
        <dbReference type="SAM" id="Phobius"/>
    </source>
</evidence>
<feature type="transmembrane region" description="Helical" evidence="2">
    <location>
        <begin position="34"/>
        <end position="54"/>
    </location>
</feature>
<keyword evidence="2" id="KW-0812">Transmembrane</keyword>
<name>A0A0P7HUN5_9EURY</name>
<comment type="caution">
    <text evidence="4">The sequence shown here is derived from an EMBL/GenBank/DDBJ whole genome shotgun (WGS) entry which is preliminary data.</text>
</comment>
<keyword evidence="2" id="KW-1133">Transmembrane helix</keyword>
<evidence type="ECO:0000313" key="4">
    <source>
        <dbReference type="EMBL" id="KPN30422.1"/>
    </source>
</evidence>
<evidence type="ECO:0000256" key="1">
    <source>
        <dbReference type="SAM" id="MobiDB-lite"/>
    </source>
</evidence>
<dbReference type="Pfam" id="PF09851">
    <property type="entry name" value="SHOCT"/>
    <property type="match status" value="1"/>
</dbReference>
<keyword evidence="5" id="KW-1185">Reference proteome</keyword>
<dbReference type="EMBL" id="LGUC01000001">
    <property type="protein sequence ID" value="KPN30422.1"/>
    <property type="molecule type" value="Genomic_DNA"/>
</dbReference>
<gene>
    <name evidence="4" type="ORF">SY89_01155</name>
</gene>
<feature type="compositionally biased region" description="Basic and acidic residues" evidence="1">
    <location>
        <begin position="112"/>
        <end position="122"/>
    </location>
</feature>
<dbReference type="Proteomes" id="UP000050535">
    <property type="component" value="Unassembled WGS sequence"/>
</dbReference>
<dbReference type="OrthoDB" id="178074at2157"/>
<reference evidence="5" key="1">
    <citation type="submission" date="2013-11" db="EMBL/GenBank/DDBJ databases">
        <authorList>
            <person name="Hoang H.T."/>
            <person name="Killian M.L."/>
            <person name="Madson D.M."/>
            <person name="Arruda P.H.E."/>
            <person name="Sun D."/>
            <person name="Schwartz K.J."/>
            <person name="Yoon K."/>
        </authorList>
    </citation>
    <scope>NUCLEOTIDE SEQUENCE [LARGE SCALE GENOMIC DNA]</scope>
    <source>
        <strain evidence="5">CDK2</strain>
    </source>
</reference>
<dbReference type="PATRIC" id="fig|699431.3.peg.1182"/>
<protein>
    <recommendedName>
        <fullName evidence="3">SHOCT domain-containing protein</fullName>
    </recommendedName>
</protein>
<dbReference type="InterPro" id="IPR018649">
    <property type="entry name" value="SHOCT"/>
</dbReference>
<keyword evidence="2" id="KW-0472">Membrane</keyword>
<feature type="region of interest" description="Disordered" evidence="1">
    <location>
        <begin position="97"/>
        <end position="122"/>
    </location>
</feature>
<dbReference type="STRING" id="699431.SY89_01155"/>
<dbReference type="AlphaFoldDB" id="A0A0P7HUN5"/>
<proteinExistence type="predicted"/>
<feature type="domain" description="SHOCT" evidence="3">
    <location>
        <begin position="66"/>
        <end position="93"/>
    </location>
</feature>
<feature type="transmembrane region" description="Helical" evidence="2">
    <location>
        <begin position="6"/>
        <end position="27"/>
    </location>
</feature>
<organism evidence="4 5">
    <name type="scientific">Halolamina pelagica</name>
    <dbReference type="NCBI Taxonomy" id="699431"/>
    <lineage>
        <taxon>Archaea</taxon>
        <taxon>Methanobacteriati</taxon>
        <taxon>Methanobacteriota</taxon>
        <taxon>Stenosarchaea group</taxon>
        <taxon>Halobacteria</taxon>
        <taxon>Halobacteriales</taxon>
        <taxon>Haloferacaceae</taxon>
    </lineage>
</organism>
<evidence type="ECO:0000313" key="5">
    <source>
        <dbReference type="Proteomes" id="UP000050535"/>
    </source>
</evidence>
<evidence type="ECO:0000259" key="3">
    <source>
        <dbReference type="Pfam" id="PF09851"/>
    </source>
</evidence>
<sequence length="122" mass="13118">MVPLKSVPGIALVLVVTLGLAALTAVLSLGALPAVITIVGWFLVAPVLAILTYYDDGSDAPAGNDDPVATLRDRYARGELTESEFERRLDRLLETERAERSAVDDGNAGAAGERDRERVRER</sequence>
<dbReference type="RefSeq" id="WP_054583407.1">
    <property type="nucleotide sequence ID" value="NZ_LGUC01000001.1"/>
</dbReference>
<accession>A0A0P7HUN5</accession>